<dbReference type="AlphaFoldDB" id="A0A1J1IU15"/>
<accession>A0A1J1IU15</accession>
<dbReference type="Proteomes" id="UP000183832">
    <property type="component" value="Unassembled WGS sequence"/>
</dbReference>
<evidence type="ECO:0000313" key="1">
    <source>
        <dbReference type="EMBL" id="CRL03076.1"/>
    </source>
</evidence>
<evidence type="ECO:0000313" key="2">
    <source>
        <dbReference type="Proteomes" id="UP000183832"/>
    </source>
</evidence>
<sequence>MSINIHSDSKFGLTNAFSVISTLWHIQQSMLSRIKERSLLRIVLEKELSEISLFLLSSWNV</sequence>
<protein>
    <submittedName>
        <fullName evidence="1">CLUMA_CG016935, isoform A</fullName>
    </submittedName>
</protein>
<gene>
    <name evidence="1" type="ORF">CLUMA_CG016935</name>
</gene>
<proteinExistence type="predicted"/>
<reference evidence="1 2" key="1">
    <citation type="submission" date="2015-04" db="EMBL/GenBank/DDBJ databases">
        <authorList>
            <person name="Syromyatnikov M.Y."/>
            <person name="Popov V.N."/>
        </authorList>
    </citation>
    <scope>NUCLEOTIDE SEQUENCE [LARGE SCALE GENOMIC DNA]</scope>
</reference>
<keyword evidence="2" id="KW-1185">Reference proteome</keyword>
<dbReference type="EMBL" id="CVRI01000059">
    <property type="protein sequence ID" value="CRL03076.1"/>
    <property type="molecule type" value="Genomic_DNA"/>
</dbReference>
<name>A0A1J1IU15_9DIPT</name>
<organism evidence="1 2">
    <name type="scientific">Clunio marinus</name>
    <dbReference type="NCBI Taxonomy" id="568069"/>
    <lineage>
        <taxon>Eukaryota</taxon>
        <taxon>Metazoa</taxon>
        <taxon>Ecdysozoa</taxon>
        <taxon>Arthropoda</taxon>
        <taxon>Hexapoda</taxon>
        <taxon>Insecta</taxon>
        <taxon>Pterygota</taxon>
        <taxon>Neoptera</taxon>
        <taxon>Endopterygota</taxon>
        <taxon>Diptera</taxon>
        <taxon>Nematocera</taxon>
        <taxon>Chironomoidea</taxon>
        <taxon>Chironomidae</taxon>
        <taxon>Clunio</taxon>
    </lineage>
</organism>